<dbReference type="EMBL" id="CP110509">
    <property type="protein sequence ID" value="WMB27569.1"/>
    <property type="molecule type" value="Genomic_DNA"/>
</dbReference>
<reference evidence="2" key="1">
    <citation type="submission" date="2022-10" db="EMBL/GenBank/DDBJ databases">
        <title>Streptococcus didelphis as causative of fatal infections in opossums (Didelphis albiventris).</title>
        <authorList>
            <person name="Breyer G.M."/>
            <person name="Da Silva M.E.R.J."/>
            <person name="Siqueira F.M."/>
        </authorList>
    </citation>
    <scope>NUCLEOTIDE SEQUENCE [LARGE SCALE GENOMIC DNA]</scope>
    <source>
        <strain evidence="2">LBVP101/21</strain>
    </source>
</reference>
<dbReference type="Proteomes" id="UP001238096">
    <property type="component" value="Chromosome"/>
</dbReference>
<dbReference type="SUPFAM" id="SSF53474">
    <property type="entry name" value="alpha/beta-Hydrolases"/>
    <property type="match status" value="1"/>
</dbReference>
<dbReference type="Gene3D" id="3.40.50.1820">
    <property type="entry name" value="alpha/beta hydrolase"/>
    <property type="match status" value="1"/>
</dbReference>
<gene>
    <name evidence="1" type="ORF">N1496_05005</name>
</gene>
<accession>A0ABY9LFA4</accession>
<name>A0ABY9LFA4_9STRE</name>
<protein>
    <recommendedName>
        <fullName evidence="3">Fungal lipase-like domain-containing protein</fullName>
    </recommendedName>
</protein>
<dbReference type="InterPro" id="IPR029058">
    <property type="entry name" value="AB_hydrolase_fold"/>
</dbReference>
<dbReference type="RefSeq" id="WP_306675704.1">
    <property type="nucleotide sequence ID" value="NZ_CP104407.1"/>
</dbReference>
<evidence type="ECO:0008006" key="3">
    <source>
        <dbReference type="Google" id="ProtNLM"/>
    </source>
</evidence>
<organism evidence="1 2">
    <name type="scientific">Streptococcus didelphis</name>
    <dbReference type="NCBI Taxonomy" id="102886"/>
    <lineage>
        <taxon>Bacteria</taxon>
        <taxon>Bacillati</taxon>
        <taxon>Bacillota</taxon>
        <taxon>Bacilli</taxon>
        <taxon>Lactobacillales</taxon>
        <taxon>Streptococcaceae</taxon>
        <taxon>Streptococcus</taxon>
    </lineage>
</organism>
<evidence type="ECO:0000313" key="1">
    <source>
        <dbReference type="EMBL" id="WMB27569.1"/>
    </source>
</evidence>
<proteinExistence type="predicted"/>
<keyword evidence="2" id="KW-1185">Reference proteome</keyword>
<sequence>MTTEKEYNRIATVGYNVDSHKKEIPLEQGDKILKKSYQVLVTENNTNNGMQAMAVAPIVNGKPDTSRIVIAYAGTNDKDRNDINTDIQSVIAGARKLQKPRNEVADGQVETALDFAKDIKKKYPDASISTTGHSLGEYLAMIISAENHWPNTGFNGPDAWNNLSPQAKKWILANSEKFKNFRNCEDIIGFINGNQMKTGISIDMGIDGDYSKASKVVQEYFKHHAITQWKFDENGNIIIPKNGKNAEAVLIYEQKIKQNQFEARNKEINNLRKKFQKSGEGLSSNEKIYLNDVLALNIITTASSEFHSLLGS</sequence>
<evidence type="ECO:0000313" key="2">
    <source>
        <dbReference type="Proteomes" id="UP001238096"/>
    </source>
</evidence>